<evidence type="ECO:0000313" key="2">
    <source>
        <dbReference type="Proteomes" id="UP000015105"/>
    </source>
</evidence>
<dbReference type="EnsemblPlants" id="AET2Gv20982200.16">
    <property type="protein sequence ID" value="AET2Gv20982200.16"/>
    <property type="gene ID" value="AET2Gv20982200"/>
</dbReference>
<organism evidence="1 2">
    <name type="scientific">Aegilops tauschii subsp. strangulata</name>
    <name type="common">Goatgrass</name>
    <dbReference type="NCBI Taxonomy" id="200361"/>
    <lineage>
        <taxon>Eukaryota</taxon>
        <taxon>Viridiplantae</taxon>
        <taxon>Streptophyta</taxon>
        <taxon>Embryophyta</taxon>
        <taxon>Tracheophyta</taxon>
        <taxon>Spermatophyta</taxon>
        <taxon>Magnoliopsida</taxon>
        <taxon>Liliopsida</taxon>
        <taxon>Poales</taxon>
        <taxon>Poaceae</taxon>
        <taxon>BOP clade</taxon>
        <taxon>Pooideae</taxon>
        <taxon>Triticodae</taxon>
        <taxon>Triticeae</taxon>
        <taxon>Triticinae</taxon>
        <taxon>Aegilops</taxon>
    </lineage>
</organism>
<reference evidence="1" key="3">
    <citation type="journal article" date="2017" name="Nature">
        <title>Genome sequence of the progenitor of the wheat D genome Aegilops tauschii.</title>
        <authorList>
            <person name="Luo M.C."/>
            <person name="Gu Y.Q."/>
            <person name="Puiu D."/>
            <person name="Wang H."/>
            <person name="Twardziok S.O."/>
            <person name="Deal K.R."/>
            <person name="Huo N."/>
            <person name="Zhu T."/>
            <person name="Wang L."/>
            <person name="Wang Y."/>
            <person name="McGuire P.E."/>
            <person name="Liu S."/>
            <person name="Long H."/>
            <person name="Ramasamy R.K."/>
            <person name="Rodriguez J.C."/>
            <person name="Van S.L."/>
            <person name="Yuan L."/>
            <person name="Wang Z."/>
            <person name="Xia Z."/>
            <person name="Xiao L."/>
            <person name="Anderson O.D."/>
            <person name="Ouyang S."/>
            <person name="Liang Y."/>
            <person name="Zimin A.V."/>
            <person name="Pertea G."/>
            <person name="Qi P."/>
            <person name="Bennetzen J.L."/>
            <person name="Dai X."/>
            <person name="Dawson M.W."/>
            <person name="Muller H.G."/>
            <person name="Kugler K."/>
            <person name="Rivarola-Duarte L."/>
            <person name="Spannagl M."/>
            <person name="Mayer K.F.X."/>
            <person name="Lu F.H."/>
            <person name="Bevan M.W."/>
            <person name="Leroy P."/>
            <person name="Li P."/>
            <person name="You F.M."/>
            <person name="Sun Q."/>
            <person name="Liu Z."/>
            <person name="Lyons E."/>
            <person name="Wicker T."/>
            <person name="Salzberg S.L."/>
            <person name="Devos K.M."/>
            <person name="Dvorak J."/>
        </authorList>
    </citation>
    <scope>NUCLEOTIDE SEQUENCE [LARGE SCALE GENOMIC DNA]</scope>
    <source>
        <strain evidence="1">cv. AL8/78</strain>
    </source>
</reference>
<keyword evidence="2" id="KW-1185">Reference proteome</keyword>
<dbReference type="AlphaFoldDB" id="A0A453CW44"/>
<reference evidence="1" key="5">
    <citation type="journal article" date="2021" name="G3 (Bethesda)">
        <title>Aegilops tauschii genome assembly Aet v5.0 features greater sequence contiguity and improved annotation.</title>
        <authorList>
            <person name="Wang L."/>
            <person name="Zhu T."/>
            <person name="Rodriguez J.C."/>
            <person name="Deal K.R."/>
            <person name="Dubcovsky J."/>
            <person name="McGuire P.E."/>
            <person name="Lux T."/>
            <person name="Spannagl M."/>
            <person name="Mayer K.F.X."/>
            <person name="Baldrich P."/>
            <person name="Meyers B.C."/>
            <person name="Huo N."/>
            <person name="Gu Y.Q."/>
            <person name="Zhou H."/>
            <person name="Devos K.M."/>
            <person name="Bennetzen J.L."/>
            <person name="Unver T."/>
            <person name="Budak H."/>
            <person name="Gulick P.J."/>
            <person name="Galiba G."/>
            <person name="Kalapos B."/>
            <person name="Nelson D.R."/>
            <person name="Li P."/>
            <person name="You F.M."/>
            <person name="Luo M.C."/>
            <person name="Dvorak J."/>
        </authorList>
    </citation>
    <scope>NUCLEOTIDE SEQUENCE [LARGE SCALE GENOMIC DNA]</scope>
    <source>
        <strain evidence="1">cv. AL8/78</strain>
    </source>
</reference>
<sequence length="31" mass="3341">MDGLSGVFLQPIASCDVYVPLVCFSIIWPLG</sequence>
<reference evidence="2" key="1">
    <citation type="journal article" date="2014" name="Science">
        <title>Ancient hybridizations among the ancestral genomes of bread wheat.</title>
        <authorList>
            <consortium name="International Wheat Genome Sequencing Consortium,"/>
            <person name="Marcussen T."/>
            <person name="Sandve S.R."/>
            <person name="Heier L."/>
            <person name="Spannagl M."/>
            <person name="Pfeifer M."/>
            <person name="Jakobsen K.S."/>
            <person name="Wulff B.B."/>
            <person name="Steuernagel B."/>
            <person name="Mayer K.F."/>
            <person name="Olsen O.A."/>
        </authorList>
    </citation>
    <scope>NUCLEOTIDE SEQUENCE [LARGE SCALE GENOMIC DNA]</scope>
    <source>
        <strain evidence="2">cv. AL8/78</strain>
    </source>
</reference>
<reference evidence="1" key="4">
    <citation type="submission" date="2019-03" db="UniProtKB">
        <authorList>
            <consortium name="EnsemblPlants"/>
        </authorList>
    </citation>
    <scope>IDENTIFICATION</scope>
</reference>
<dbReference type="Proteomes" id="UP000015105">
    <property type="component" value="Chromosome 2D"/>
</dbReference>
<protein>
    <submittedName>
        <fullName evidence="1">Uncharacterized protein</fullName>
    </submittedName>
</protein>
<proteinExistence type="predicted"/>
<accession>A0A453CW44</accession>
<dbReference type="Gramene" id="AET2Gv20982200.16">
    <property type="protein sequence ID" value="AET2Gv20982200.16"/>
    <property type="gene ID" value="AET2Gv20982200"/>
</dbReference>
<evidence type="ECO:0000313" key="1">
    <source>
        <dbReference type="EnsemblPlants" id="AET2Gv20982200.16"/>
    </source>
</evidence>
<name>A0A453CW44_AEGTS</name>
<reference evidence="2" key="2">
    <citation type="journal article" date="2017" name="Nat. Plants">
        <title>The Aegilops tauschii genome reveals multiple impacts of transposons.</title>
        <authorList>
            <person name="Zhao G."/>
            <person name="Zou C."/>
            <person name="Li K."/>
            <person name="Wang K."/>
            <person name="Li T."/>
            <person name="Gao L."/>
            <person name="Zhang X."/>
            <person name="Wang H."/>
            <person name="Yang Z."/>
            <person name="Liu X."/>
            <person name="Jiang W."/>
            <person name="Mao L."/>
            <person name="Kong X."/>
            <person name="Jiao Y."/>
            <person name="Jia J."/>
        </authorList>
    </citation>
    <scope>NUCLEOTIDE SEQUENCE [LARGE SCALE GENOMIC DNA]</scope>
    <source>
        <strain evidence="2">cv. AL8/78</strain>
    </source>
</reference>